<dbReference type="Proteomes" id="UP001218895">
    <property type="component" value="Chromosome"/>
</dbReference>
<proteinExistence type="predicted"/>
<organism evidence="1 2">
    <name type="scientific">Methanomicrobium antiquum</name>
    <dbReference type="NCBI Taxonomy" id="487686"/>
    <lineage>
        <taxon>Archaea</taxon>
        <taxon>Methanobacteriati</taxon>
        <taxon>Methanobacteriota</taxon>
        <taxon>Stenosarchaea group</taxon>
        <taxon>Methanomicrobia</taxon>
        <taxon>Methanomicrobiales</taxon>
        <taxon>Methanomicrobiaceae</taxon>
        <taxon>Methanomicrobium</taxon>
    </lineage>
</organism>
<name>A0AAF0JUD3_9EURY</name>
<dbReference type="RefSeq" id="WP_278100487.1">
    <property type="nucleotide sequence ID" value="NZ_CP091092.1"/>
</dbReference>
<dbReference type="AlphaFoldDB" id="A0AAF0JUD3"/>
<dbReference type="KEGG" id="manq:L1994_04475"/>
<dbReference type="GeneID" id="79949627"/>
<keyword evidence="2" id="KW-1185">Reference proteome</keyword>
<dbReference type="EMBL" id="CP091092">
    <property type="protein sequence ID" value="WFN37648.1"/>
    <property type="molecule type" value="Genomic_DNA"/>
</dbReference>
<reference evidence="1" key="1">
    <citation type="submission" date="2022-01" db="EMBL/GenBank/DDBJ databases">
        <title>Complete genome of Methanomicrobium antiquum DSM 21220.</title>
        <authorList>
            <person name="Chen S.-C."/>
            <person name="You Y.-T."/>
            <person name="Zhou Y.-Z."/>
            <person name="Lai M.-C."/>
        </authorList>
    </citation>
    <scope>NUCLEOTIDE SEQUENCE</scope>
    <source>
        <strain evidence="1">DSM 21220</strain>
    </source>
</reference>
<evidence type="ECO:0000313" key="1">
    <source>
        <dbReference type="EMBL" id="WFN37648.1"/>
    </source>
</evidence>
<evidence type="ECO:0000313" key="2">
    <source>
        <dbReference type="Proteomes" id="UP001218895"/>
    </source>
</evidence>
<accession>A0AAF0JUD3</accession>
<sequence>MKCKAGIAWDSEGFINKYIAGCGTSCEPVTPQMLGAPYYRGNFNALVIPTGFGNSMYSSILPALRASSGRIEKFVKKGGRVIAFGAMTNDSDSYNWLPFKCEYVHEYFSASVSDDNAGEFHGFLEDFDASNVECDGYFKTKDVDFDVIAKTEDEKAVMIAKKYGDGYYLVTSVHELPSKSFIRKFCSGNVEILF</sequence>
<protein>
    <submittedName>
        <fullName evidence="1">Uncharacterized protein</fullName>
    </submittedName>
</protein>
<gene>
    <name evidence="1" type="ORF">L1994_04475</name>
</gene>